<sequence>MNPAKSYEHLFSPLGDPENFKTLGIITFLRSPQVPMEKEALAASGARYAFLGVPYDEGNVGKPGSEEGAQAFRMATHEYFPYWFEYQVDLEGSCVDCGNVRIPKVAPQMAHERIYRAVREVLSAGVVPIICGGDHSISIAASKALSDHIGLEKKMGYLHFGAQLDMADSWAGEKITSPCTLARVTELANVHAENVAHIGARNSLNPKDHIDLANERGIRFYPMFETLERGIETVVGEATDRVWNDTVAQYISIN</sequence>
<accession>A0A382FAI8</accession>
<dbReference type="EMBL" id="UINC01048949">
    <property type="protein sequence ID" value="SVB60108.1"/>
    <property type="molecule type" value="Genomic_DNA"/>
</dbReference>
<dbReference type="InterPro" id="IPR006035">
    <property type="entry name" value="Ureohydrolase"/>
</dbReference>
<evidence type="ECO:0000313" key="3">
    <source>
        <dbReference type="EMBL" id="SVB60108.1"/>
    </source>
</evidence>
<proteinExistence type="predicted"/>
<keyword evidence="2" id="KW-0378">Hydrolase</keyword>
<gene>
    <name evidence="3" type="ORF">METZ01_LOCUS212962</name>
</gene>
<keyword evidence="1" id="KW-0479">Metal-binding</keyword>
<dbReference type="PANTHER" id="PTHR11358">
    <property type="entry name" value="ARGINASE/AGMATINASE"/>
    <property type="match status" value="1"/>
</dbReference>
<dbReference type="SUPFAM" id="SSF52768">
    <property type="entry name" value="Arginase/deacetylase"/>
    <property type="match status" value="1"/>
</dbReference>
<dbReference type="PROSITE" id="PS51409">
    <property type="entry name" value="ARGINASE_2"/>
    <property type="match status" value="1"/>
</dbReference>
<organism evidence="3">
    <name type="scientific">marine metagenome</name>
    <dbReference type="NCBI Taxonomy" id="408172"/>
    <lineage>
        <taxon>unclassified sequences</taxon>
        <taxon>metagenomes</taxon>
        <taxon>ecological metagenomes</taxon>
    </lineage>
</organism>
<dbReference type="PANTHER" id="PTHR11358:SF26">
    <property type="entry name" value="GUANIDINO ACID HYDROLASE, MITOCHONDRIAL"/>
    <property type="match status" value="1"/>
</dbReference>
<dbReference type="GO" id="GO:0008783">
    <property type="term" value="F:agmatinase activity"/>
    <property type="evidence" value="ECO:0007669"/>
    <property type="project" value="TreeGrafter"/>
</dbReference>
<evidence type="ECO:0008006" key="4">
    <source>
        <dbReference type="Google" id="ProtNLM"/>
    </source>
</evidence>
<name>A0A382FAI8_9ZZZZ</name>
<dbReference type="GO" id="GO:0046872">
    <property type="term" value="F:metal ion binding"/>
    <property type="evidence" value="ECO:0007669"/>
    <property type="project" value="UniProtKB-KW"/>
</dbReference>
<feature type="non-terminal residue" evidence="3">
    <location>
        <position position="254"/>
    </location>
</feature>
<protein>
    <recommendedName>
        <fullName evidence="4">Arginase</fullName>
    </recommendedName>
</protein>
<dbReference type="GO" id="GO:0033389">
    <property type="term" value="P:putrescine biosynthetic process from arginine, via agmatine"/>
    <property type="evidence" value="ECO:0007669"/>
    <property type="project" value="TreeGrafter"/>
</dbReference>
<evidence type="ECO:0000256" key="1">
    <source>
        <dbReference type="ARBA" id="ARBA00022723"/>
    </source>
</evidence>
<dbReference type="Pfam" id="PF00491">
    <property type="entry name" value="Arginase"/>
    <property type="match status" value="1"/>
</dbReference>
<evidence type="ECO:0000256" key="2">
    <source>
        <dbReference type="ARBA" id="ARBA00022801"/>
    </source>
</evidence>
<dbReference type="Gene3D" id="3.40.800.10">
    <property type="entry name" value="Ureohydrolase domain"/>
    <property type="match status" value="1"/>
</dbReference>
<dbReference type="InterPro" id="IPR023696">
    <property type="entry name" value="Ureohydrolase_dom_sf"/>
</dbReference>
<dbReference type="PIRSF" id="PIRSF036979">
    <property type="entry name" value="Arginase"/>
    <property type="match status" value="1"/>
</dbReference>
<dbReference type="AlphaFoldDB" id="A0A382FAI8"/>
<reference evidence="3" key="1">
    <citation type="submission" date="2018-05" db="EMBL/GenBank/DDBJ databases">
        <authorList>
            <person name="Lanie J.A."/>
            <person name="Ng W.-L."/>
            <person name="Kazmierczak K.M."/>
            <person name="Andrzejewski T.M."/>
            <person name="Davidsen T.M."/>
            <person name="Wayne K.J."/>
            <person name="Tettelin H."/>
            <person name="Glass J.I."/>
            <person name="Rusch D."/>
            <person name="Podicherti R."/>
            <person name="Tsui H.-C.T."/>
            <person name="Winkler M.E."/>
        </authorList>
    </citation>
    <scope>NUCLEOTIDE SEQUENCE</scope>
</reference>